<reference evidence="6 7" key="1">
    <citation type="submission" date="2024-11" db="EMBL/GenBank/DDBJ databases">
        <title>Adaptive evolution of stress response genes in parasites aligns with host niche diversity.</title>
        <authorList>
            <person name="Hahn C."/>
            <person name="Resl P."/>
        </authorList>
    </citation>
    <scope>NUCLEOTIDE SEQUENCE [LARGE SCALE GENOMIC DNA]</scope>
    <source>
        <strain evidence="6">EGGRZ-B1_66</strain>
        <tissue evidence="6">Body</tissue>
    </source>
</reference>
<comment type="function">
    <text evidence="4">Involved in nonsense-mediated decay (NMD) of mRNAs containing premature stop codons.</text>
</comment>
<dbReference type="GO" id="GO:0000184">
    <property type="term" value="P:nuclear-transcribed mRNA catabolic process, nonsense-mediated decay"/>
    <property type="evidence" value="ECO:0007669"/>
    <property type="project" value="UniProtKB-UniRule"/>
</dbReference>
<dbReference type="EMBL" id="JBJKFK010001333">
    <property type="protein sequence ID" value="KAL3313358.1"/>
    <property type="molecule type" value="Genomic_DNA"/>
</dbReference>
<dbReference type="InterPro" id="IPR019354">
    <property type="entry name" value="SMG8-like"/>
</dbReference>
<dbReference type="AlphaFoldDB" id="A0ABD2Q138"/>
<name>A0ABD2Q138_9PLAT</name>
<dbReference type="Pfam" id="PF10220">
    <property type="entry name" value="Smg8_Smg9"/>
    <property type="match status" value="1"/>
</dbReference>
<sequence>MSSHPYILEPTKRLLLEGESEASDPASMESSKSSSRSQSSSSSFSSDSDNGCCSDNLRKKNDSDDHENSSQQPLRPNFYQGVPMLEQDPSQLPLYPSWSICSVGKYSLYSHSQGLRQTGFMANANYLLPYNYYLTGDRVENTPSSKSTRKNKREPMNDLVKLFLGFEMECPKGHRFFLVEPTEPMSGLLNRDKIRIAAQRLLEENIPLYIPCKCSKLF</sequence>
<organism evidence="6 7">
    <name type="scientific">Cichlidogyrus casuarinus</name>
    <dbReference type="NCBI Taxonomy" id="1844966"/>
    <lineage>
        <taxon>Eukaryota</taxon>
        <taxon>Metazoa</taxon>
        <taxon>Spiralia</taxon>
        <taxon>Lophotrochozoa</taxon>
        <taxon>Platyhelminthes</taxon>
        <taxon>Monogenea</taxon>
        <taxon>Monopisthocotylea</taxon>
        <taxon>Dactylogyridea</taxon>
        <taxon>Ancyrocephalidae</taxon>
        <taxon>Cichlidogyrus</taxon>
    </lineage>
</organism>
<comment type="similarity">
    <text evidence="1 4">Belongs to the SMG8 family.</text>
</comment>
<evidence type="ECO:0000313" key="7">
    <source>
        <dbReference type="Proteomes" id="UP001626550"/>
    </source>
</evidence>
<evidence type="ECO:0000256" key="5">
    <source>
        <dbReference type="SAM" id="MobiDB-lite"/>
    </source>
</evidence>
<proteinExistence type="inferred from homology"/>
<dbReference type="PANTHER" id="PTHR13091:SF0">
    <property type="entry name" value="NONSENSE-MEDIATED MRNA DECAY FACTOR SMG8"/>
    <property type="match status" value="1"/>
</dbReference>
<keyword evidence="2 4" id="KW-0866">Nonsense-mediated mRNA decay</keyword>
<protein>
    <recommendedName>
        <fullName evidence="3 4">Nonsense-mediated mRNA decay factor SMG8</fullName>
    </recommendedName>
</protein>
<feature type="region of interest" description="Disordered" evidence="5">
    <location>
        <begin position="1"/>
        <end position="83"/>
    </location>
</feature>
<accession>A0ABD2Q138</accession>
<evidence type="ECO:0000313" key="6">
    <source>
        <dbReference type="EMBL" id="KAL3313358.1"/>
    </source>
</evidence>
<dbReference type="Proteomes" id="UP001626550">
    <property type="component" value="Unassembled WGS sequence"/>
</dbReference>
<gene>
    <name evidence="6" type="ORF">Ciccas_008039</name>
</gene>
<dbReference type="PANTHER" id="PTHR13091">
    <property type="entry name" value="AMPLIFIED IN BREAST CANCER 2-RELATED"/>
    <property type="match status" value="1"/>
</dbReference>
<evidence type="ECO:0000256" key="3">
    <source>
        <dbReference type="ARBA" id="ARBA00029509"/>
    </source>
</evidence>
<evidence type="ECO:0000256" key="1">
    <source>
        <dbReference type="ARBA" id="ARBA00006443"/>
    </source>
</evidence>
<comment type="caution">
    <text evidence="6">The sequence shown here is derived from an EMBL/GenBank/DDBJ whole genome shotgun (WGS) entry which is preliminary data.</text>
</comment>
<evidence type="ECO:0000256" key="4">
    <source>
        <dbReference type="RuleBase" id="RU367133"/>
    </source>
</evidence>
<feature type="compositionally biased region" description="Basic and acidic residues" evidence="5">
    <location>
        <begin position="56"/>
        <end position="68"/>
    </location>
</feature>
<feature type="compositionally biased region" description="Low complexity" evidence="5">
    <location>
        <begin position="23"/>
        <end position="55"/>
    </location>
</feature>
<keyword evidence="7" id="KW-1185">Reference proteome</keyword>
<evidence type="ECO:0000256" key="2">
    <source>
        <dbReference type="ARBA" id="ARBA00023161"/>
    </source>
</evidence>